<dbReference type="PRINTS" id="PR00625">
    <property type="entry name" value="JDOMAIN"/>
</dbReference>
<sequence length="375" mass="43457">MLTNVCDATVRWKGFLHLSSPSLKLFRALSTSRTGSTSHEILRCYHILKVPEDSNIEDIRIAFLDLAKRYHPDSGSPDADAEKFQEVESAYRILQAKYADDQKTEKSMRDQQVKPEVQEFDIQHTAPQHRQYLSYGGFGSGTPSQRQKQYQKQRAMTAADNVMSHRVRSLNLNCSHNREEALAVKDKVEARKIKTRYGMDRLVEDLIQESMAKGDFDNLSGKGKPLKQEVANPYVDFTTHKLNEVLIDNGFTPEWILLQKEIREERDHIRQCLAGKRRSLGPLPLSCSDEHDWELAIESCRPLVEQINLKINKYNLLVPILQKQMLQVQLEREASKILEEVKGENLKTLELKSNFEKDREQRFQWFGFLHEIFGK</sequence>
<dbReference type="InterPro" id="IPR052573">
    <property type="entry name" value="DnaJ_C_subfamily_28"/>
</dbReference>
<dbReference type="CDD" id="cd06257">
    <property type="entry name" value="DnaJ"/>
    <property type="match status" value="1"/>
</dbReference>
<dbReference type="RefSeq" id="XP_034242419.1">
    <property type="nucleotide sequence ID" value="XM_034386528.1"/>
</dbReference>
<keyword evidence="2" id="KW-1185">Reference proteome</keyword>
<dbReference type="Pfam" id="PF00226">
    <property type="entry name" value="DnaJ"/>
    <property type="match status" value="1"/>
</dbReference>
<dbReference type="Gene3D" id="1.10.287.110">
    <property type="entry name" value="DnaJ domain"/>
    <property type="match status" value="1"/>
</dbReference>
<dbReference type="SMART" id="SM00271">
    <property type="entry name" value="DnaJ"/>
    <property type="match status" value="1"/>
</dbReference>
<dbReference type="InterPro" id="IPR036869">
    <property type="entry name" value="J_dom_sf"/>
</dbReference>
<accession>A0A6P8ZNI6</accession>
<dbReference type="GeneID" id="117645954"/>
<feature type="domain" description="J" evidence="1">
    <location>
        <begin position="43"/>
        <end position="113"/>
    </location>
</feature>
<dbReference type="KEGG" id="tpal:117645954"/>
<dbReference type="Pfam" id="PF09350">
    <property type="entry name" value="DJC28_CD"/>
    <property type="match status" value="1"/>
</dbReference>
<dbReference type="InParanoid" id="A0A6P8ZNI6"/>
<dbReference type="PANTHER" id="PTHR39158:SF1">
    <property type="entry name" value="DNAJ HOMOLOG SUBFAMILY C MEMBER 28"/>
    <property type="match status" value="1"/>
</dbReference>
<dbReference type="FunCoup" id="A0A6P8ZNI6">
    <property type="interactions" value="20"/>
</dbReference>
<dbReference type="InterPro" id="IPR018961">
    <property type="entry name" value="DnaJ_homolog_subfam-C_membr-28"/>
</dbReference>
<dbReference type="SUPFAM" id="SSF46565">
    <property type="entry name" value="Chaperone J-domain"/>
    <property type="match status" value="1"/>
</dbReference>
<name>A0A6P8ZNI6_THRPL</name>
<dbReference type="InterPro" id="IPR001623">
    <property type="entry name" value="DnaJ_domain"/>
</dbReference>
<dbReference type="PANTHER" id="PTHR39158">
    <property type="entry name" value="OS08G0560600 PROTEIN"/>
    <property type="match status" value="1"/>
</dbReference>
<dbReference type="Proteomes" id="UP000515158">
    <property type="component" value="Unplaced"/>
</dbReference>
<reference evidence="3" key="1">
    <citation type="submission" date="2025-08" db="UniProtKB">
        <authorList>
            <consortium name="RefSeq"/>
        </authorList>
    </citation>
    <scope>IDENTIFICATION</scope>
    <source>
        <tissue evidence="3">Total insect</tissue>
    </source>
</reference>
<evidence type="ECO:0000313" key="3">
    <source>
        <dbReference type="RefSeq" id="XP_034242419.1"/>
    </source>
</evidence>
<gene>
    <name evidence="3" type="primary">LOC117645954</name>
</gene>
<dbReference type="AlphaFoldDB" id="A0A6P8ZNI6"/>
<protein>
    <submittedName>
        <fullName evidence="3">DnaJ homolog subfamily C member 28</fullName>
    </submittedName>
</protein>
<organism evidence="3">
    <name type="scientific">Thrips palmi</name>
    <name type="common">Melon thrips</name>
    <dbReference type="NCBI Taxonomy" id="161013"/>
    <lineage>
        <taxon>Eukaryota</taxon>
        <taxon>Metazoa</taxon>
        <taxon>Ecdysozoa</taxon>
        <taxon>Arthropoda</taxon>
        <taxon>Hexapoda</taxon>
        <taxon>Insecta</taxon>
        <taxon>Pterygota</taxon>
        <taxon>Neoptera</taxon>
        <taxon>Paraneoptera</taxon>
        <taxon>Thysanoptera</taxon>
        <taxon>Terebrantia</taxon>
        <taxon>Thripoidea</taxon>
        <taxon>Thripidae</taxon>
        <taxon>Thrips</taxon>
    </lineage>
</organism>
<evidence type="ECO:0000313" key="2">
    <source>
        <dbReference type="Proteomes" id="UP000515158"/>
    </source>
</evidence>
<dbReference type="OrthoDB" id="1922282at2759"/>
<proteinExistence type="predicted"/>
<dbReference type="PROSITE" id="PS50076">
    <property type="entry name" value="DNAJ_2"/>
    <property type="match status" value="1"/>
</dbReference>
<evidence type="ECO:0000259" key="1">
    <source>
        <dbReference type="PROSITE" id="PS50076"/>
    </source>
</evidence>